<dbReference type="PANTHER" id="PTHR43537">
    <property type="entry name" value="TRANSCRIPTIONAL REGULATOR, GNTR FAMILY"/>
    <property type="match status" value="1"/>
</dbReference>
<dbReference type="PANTHER" id="PTHR43537:SF24">
    <property type="entry name" value="GLUCONATE OPERON TRANSCRIPTIONAL REPRESSOR"/>
    <property type="match status" value="1"/>
</dbReference>
<dbReference type="Gene3D" id="1.20.120.530">
    <property type="entry name" value="GntR ligand-binding domain-like"/>
    <property type="match status" value="1"/>
</dbReference>
<name>A0A1Y1S1W7_9SPIO</name>
<dbReference type="Gene3D" id="1.10.10.10">
    <property type="entry name" value="Winged helix-like DNA-binding domain superfamily/Winged helix DNA-binding domain"/>
    <property type="match status" value="1"/>
</dbReference>
<dbReference type="Pfam" id="PF00392">
    <property type="entry name" value="GntR"/>
    <property type="match status" value="1"/>
</dbReference>
<evidence type="ECO:0000259" key="4">
    <source>
        <dbReference type="PROSITE" id="PS50949"/>
    </source>
</evidence>
<dbReference type="InterPro" id="IPR008920">
    <property type="entry name" value="TF_FadR/GntR_C"/>
</dbReference>
<protein>
    <recommendedName>
        <fullName evidence="4">HTH gntR-type domain-containing protein</fullName>
    </recommendedName>
</protein>
<dbReference type="Proteomes" id="UP000192343">
    <property type="component" value="Unassembled WGS sequence"/>
</dbReference>
<organism evidence="5 6">
    <name type="scientific">Marispirochaeta aestuarii</name>
    <dbReference type="NCBI Taxonomy" id="1963862"/>
    <lineage>
        <taxon>Bacteria</taxon>
        <taxon>Pseudomonadati</taxon>
        <taxon>Spirochaetota</taxon>
        <taxon>Spirochaetia</taxon>
        <taxon>Spirochaetales</taxon>
        <taxon>Spirochaetaceae</taxon>
        <taxon>Marispirochaeta</taxon>
    </lineage>
</organism>
<dbReference type="InterPro" id="IPR036388">
    <property type="entry name" value="WH-like_DNA-bd_sf"/>
</dbReference>
<keyword evidence="2" id="KW-0238">DNA-binding</keyword>
<dbReference type="AlphaFoldDB" id="A0A1Y1S1W7"/>
<dbReference type="Pfam" id="PF07729">
    <property type="entry name" value="FCD"/>
    <property type="match status" value="1"/>
</dbReference>
<evidence type="ECO:0000313" key="5">
    <source>
        <dbReference type="EMBL" id="ORC37733.1"/>
    </source>
</evidence>
<gene>
    <name evidence="5" type="ORF">B4O97_01655</name>
</gene>
<feature type="domain" description="HTH gntR-type" evidence="4">
    <location>
        <begin position="17"/>
        <end position="84"/>
    </location>
</feature>
<dbReference type="InterPro" id="IPR036390">
    <property type="entry name" value="WH_DNA-bd_sf"/>
</dbReference>
<dbReference type="SUPFAM" id="SSF48008">
    <property type="entry name" value="GntR ligand-binding domain-like"/>
    <property type="match status" value="1"/>
</dbReference>
<evidence type="ECO:0000313" key="6">
    <source>
        <dbReference type="Proteomes" id="UP000192343"/>
    </source>
</evidence>
<dbReference type="SMART" id="SM00895">
    <property type="entry name" value="FCD"/>
    <property type="match status" value="1"/>
</dbReference>
<accession>A0A1Y1S1W7</accession>
<dbReference type="GO" id="GO:0003700">
    <property type="term" value="F:DNA-binding transcription factor activity"/>
    <property type="evidence" value="ECO:0007669"/>
    <property type="project" value="InterPro"/>
</dbReference>
<keyword evidence="6" id="KW-1185">Reference proteome</keyword>
<comment type="caution">
    <text evidence="5">The sequence shown here is derived from an EMBL/GenBank/DDBJ whole genome shotgun (WGS) entry which is preliminary data.</text>
</comment>
<proteinExistence type="predicted"/>
<dbReference type="SMART" id="SM00345">
    <property type="entry name" value="HTH_GNTR"/>
    <property type="match status" value="1"/>
</dbReference>
<dbReference type="SUPFAM" id="SSF46785">
    <property type="entry name" value="Winged helix' DNA-binding domain"/>
    <property type="match status" value="1"/>
</dbReference>
<evidence type="ECO:0000256" key="3">
    <source>
        <dbReference type="ARBA" id="ARBA00023163"/>
    </source>
</evidence>
<keyword evidence="1" id="KW-0805">Transcription regulation</keyword>
<dbReference type="RefSeq" id="WP_083047679.1">
    <property type="nucleotide sequence ID" value="NZ_CAXXQO010000003.1"/>
</dbReference>
<dbReference type="CDD" id="cd07377">
    <property type="entry name" value="WHTH_GntR"/>
    <property type="match status" value="1"/>
</dbReference>
<keyword evidence="3" id="KW-0804">Transcription</keyword>
<dbReference type="EMBL" id="MWQY01000002">
    <property type="protein sequence ID" value="ORC37733.1"/>
    <property type="molecule type" value="Genomic_DNA"/>
</dbReference>
<dbReference type="GO" id="GO:0003677">
    <property type="term" value="F:DNA binding"/>
    <property type="evidence" value="ECO:0007669"/>
    <property type="project" value="UniProtKB-KW"/>
</dbReference>
<evidence type="ECO:0000256" key="2">
    <source>
        <dbReference type="ARBA" id="ARBA00023125"/>
    </source>
</evidence>
<evidence type="ECO:0000256" key="1">
    <source>
        <dbReference type="ARBA" id="ARBA00023015"/>
    </source>
</evidence>
<sequence>MINTAGQSGTADISKKAVLQDFIYTSIKERIINGEIPPGGIIIENSFTEEFGTSRTPIREALLRLQRDRLVSIYPRQGTFATQISIKDVYEIFDIRLLIEPAVARQICPTVDLEKMESFREQFGDKNLAQISYKKWFYLDRSFHDFLIESSGNETLIRTYQDIMDQHLRVRILAGKSPSRANKTNDEHIRIIDAFARRDAEAVEQYMREHIIASREAAVTLDRF</sequence>
<dbReference type="OrthoDB" id="9799482at2"/>
<dbReference type="InterPro" id="IPR000524">
    <property type="entry name" value="Tscrpt_reg_HTH_GntR"/>
</dbReference>
<dbReference type="InterPro" id="IPR011711">
    <property type="entry name" value="GntR_C"/>
</dbReference>
<dbReference type="PROSITE" id="PS50949">
    <property type="entry name" value="HTH_GNTR"/>
    <property type="match status" value="1"/>
</dbReference>
<dbReference type="STRING" id="1963862.B4O97_01655"/>
<reference evidence="5 6" key="1">
    <citation type="submission" date="2017-03" db="EMBL/GenBank/DDBJ databases">
        <title>Draft Genome sequence of Marispirochaeta sp. strain JC444.</title>
        <authorList>
            <person name="Shivani Y."/>
            <person name="Subhash Y."/>
            <person name="Sasikala C."/>
            <person name="Ramana C."/>
        </authorList>
    </citation>
    <scope>NUCLEOTIDE SEQUENCE [LARGE SCALE GENOMIC DNA]</scope>
    <source>
        <strain evidence="5 6">JC444</strain>
    </source>
</reference>